<name>A0A7W7ZYS6_9ACTN</name>
<evidence type="ECO:0000313" key="2">
    <source>
        <dbReference type="Proteomes" id="UP000568380"/>
    </source>
</evidence>
<dbReference type="RefSeq" id="WP_184958897.1">
    <property type="nucleotide sequence ID" value="NZ_JACHIN010000001.1"/>
</dbReference>
<dbReference type="AlphaFoldDB" id="A0A7W7ZYS6"/>
<evidence type="ECO:0008006" key="3">
    <source>
        <dbReference type="Google" id="ProtNLM"/>
    </source>
</evidence>
<accession>A0A7W7ZYS6</accession>
<dbReference type="Pfam" id="PF13707">
    <property type="entry name" value="RloB"/>
    <property type="match status" value="1"/>
</dbReference>
<gene>
    <name evidence="1" type="ORF">HNR40_001187</name>
</gene>
<sequence length="206" mass="23355">MAAKGRQRGGRPLRRQAEKRLELRTIVVFCEGRNSEPDYINGLKKLAHIAENTALSIHIHPDHGVPLTLVRRAVEYNKDPEVDEMLVPFDVEWPLNHPNLAQAVNLAQSNDTNLAISNPCFEIWLMLHHQACGAFMDTESAERLSRRLDGRPGKSIDAETYMPMRKKAARHAERLDVRHDQNGTVFPHDNPSSGMYTFLWSLEGKG</sequence>
<reference evidence="1 2" key="1">
    <citation type="submission" date="2020-08" db="EMBL/GenBank/DDBJ databases">
        <title>Genomic Encyclopedia of Type Strains, Phase IV (KMG-IV): sequencing the most valuable type-strain genomes for metagenomic binning, comparative biology and taxonomic classification.</title>
        <authorList>
            <person name="Goeker M."/>
        </authorList>
    </citation>
    <scope>NUCLEOTIDE SEQUENCE [LARGE SCALE GENOMIC DNA]</scope>
    <source>
        <strain evidence="1 2">DSM 45385</strain>
    </source>
</reference>
<dbReference type="EMBL" id="JACHIN010000001">
    <property type="protein sequence ID" value="MBB5075741.1"/>
    <property type="molecule type" value="Genomic_DNA"/>
</dbReference>
<keyword evidence="2" id="KW-1185">Reference proteome</keyword>
<organism evidence="1 2">
    <name type="scientific">Nonomuraea endophytica</name>
    <dbReference type="NCBI Taxonomy" id="714136"/>
    <lineage>
        <taxon>Bacteria</taxon>
        <taxon>Bacillati</taxon>
        <taxon>Actinomycetota</taxon>
        <taxon>Actinomycetes</taxon>
        <taxon>Streptosporangiales</taxon>
        <taxon>Streptosporangiaceae</taxon>
        <taxon>Nonomuraea</taxon>
    </lineage>
</organism>
<protein>
    <recommendedName>
        <fullName evidence="3">RloB domain-containing protein</fullName>
    </recommendedName>
</protein>
<dbReference type="InterPro" id="IPR025591">
    <property type="entry name" value="RloB"/>
</dbReference>
<evidence type="ECO:0000313" key="1">
    <source>
        <dbReference type="EMBL" id="MBB5075741.1"/>
    </source>
</evidence>
<dbReference type="Proteomes" id="UP000568380">
    <property type="component" value="Unassembled WGS sequence"/>
</dbReference>
<proteinExistence type="predicted"/>
<comment type="caution">
    <text evidence="1">The sequence shown here is derived from an EMBL/GenBank/DDBJ whole genome shotgun (WGS) entry which is preliminary data.</text>
</comment>